<feature type="domain" description="YjiS-like" evidence="1">
    <location>
        <begin position="22"/>
        <end position="57"/>
    </location>
</feature>
<dbReference type="InterPro" id="IPR009506">
    <property type="entry name" value="YjiS-like"/>
</dbReference>
<organism evidence="2 3">
    <name type="scientific">Roseovarius albus</name>
    <dbReference type="NCBI Taxonomy" id="1247867"/>
    <lineage>
        <taxon>Bacteria</taxon>
        <taxon>Pseudomonadati</taxon>
        <taxon>Pseudomonadota</taxon>
        <taxon>Alphaproteobacteria</taxon>
        <taxon>Rhodobacterales</taxon>
        <taxon>Roseobacteraceae</taxon>
        <taxon>Roseovarius</taxon>
    </lineage>
</organism>
<dbReference type="Proteomes" id="UP000193061">
    <property type="component" value="Unassembled WGS sequence"/>
</dbReference>
<protein>
    <recommendedName>
        <fullName evidence="1">YjiS-like domain-containing protein</fullName>
    </recommendedName>
</protein>
<dbReference type="RefSeq" id="WP_085804621.1">
    <property type="nucleotide sequence ID" value="NZ_FWFX01000002.1"/>
</dbReference>
<keyword evidence="3" id="KW-1185">Reference proteome</keyword>
<proteinExistence type="predicted"/>
<dbReference type="EMBL" id="FWFX01000002">
    <property type="protein sequence ID" value="SLN19663.1"/>
    <property type="molecule type" value="Genomic_DNA"/>
</dbReference>
<accession>A0A1X6YFX8</accession>
<dbReference type="Pfam" id="PF06568">
    <property type="entry name" value="YjiS-like"/>
    <property type="match status" value="1"/>
</dbReference>
<evidence type="ECO:0000313" key="3">
    <source>
        <dbReference type="Proteomes" id="UP000193061"/>
    </source>
</evidence>
<dbReference type="AlphaFoldDB" id="A0A1X6YFX8"/>
<name>A0A1X6YFX8_9RHOB</name>
<evidence type="ECO:0000313" key="2">
    <source>
        <dbReference type="EMBL" id="SLN19663.1"/>
    </source>
</evidence>
<sequence length="64" mass="6987">MAYTTTNPTTGFAGVFEGVSKLFSVIADWNRARATRAALSELSDRELEDIGICRGDINEIAARH</sequence>
<reference evidence="2 3" key="1">
    <citation type="submission" date="2017-03" db="EMBL/GenBank/DDBJ databases">
        <authorList>
            <person name="Afonso C.L."/>
            <person name="Miller P.J."/>
            <person name="Scott M.A."/>
            <person name="Spackman E."/>
            <person name="Goraichik I."/>
            <person name="Dimitrov K.M."/>
            <person name="Suarez D.L."/>
            <person name="Swayne D.E."/>
        </authorList>
    </citation>
    <scope>NUCLEOTIDE SEQUENCE [LARGE SCALE GENOMIC DNA]</scope>
    <source>
        <strain evidence="2 3">CECT 7450</strain>
    </source>
</reference>
<gene>
    <name evidence="2" type="ORF">ROA7450_00636</name>
</gene>
<evidence type="ECO:0000259" key="1">
    <source>
        <dbReference type="Pfam" id="PF06568"/>
    </source>
</evidence>